<keyword evidence="3" id="KW-1185">Reference proteome</keyword>
<gene>
    <name evidence="2" type="ORF">Pcinc_013890</name>
</gene>
<reference evidence="2" key="1">
    <citation type="submission" date="2023-10" db="EMBL/GenBank/DDBJ databases">
        <title>Genome assemblies of two species of porcelain crab, Petrolisthes cinctipes and Petrolisthes manimaculis (Anomura: Porcellanidae).</title>
        <authorList>
            <person name="Angst P."/>
        </authorList>
    </citation>
    <scope>NUCLEOTIDE SEQUENCE</scope>
    <source>
        <strain evidence="2">PB745_01</strain>
        <tissue evidence="2">Gill</tissue>
    </source>
</reference>
<evidence type="ECO:0000256" key="1">
    <source>
        <dbReference type="SAM" id="MobiDB-lite"/>
    </source>
</evidence>
<evidence type="ECO:0000313" key="2">
    <source>
        <dbReference type="EMBL" id="KAK3881670.1"/>
    </source>
</evidence>
<dbReference type="Proteomes" id="UP001286313">
    <property type="component" value="Unassembled WGS sequence"/>
</dbReference>
<dbReference type="AlphaFoldDB" id="A0AAE1FWG2"/>
<proteinExistence type="predicted"/>
<accession>A0AAE1FWG2</accession>
<sequence length="87" mass="9736">MYLNSWWTSYEKMDNYEDGSSVGQCFKLERSLNFGPLNDDDDYSFTKKKAVRPTNQPLVTSGVAGQTRTSSFPEDRESQGSSSPAPV</sequence>
<organism evidence="2 3">
    <name type="scientific">Petrolisthes cinctipes</name>
    <name type="common">Flat porcelain crab</name>
    <dbReference type="NCBI Taxonomy" id="88211"/>
    <lineage>
        <taxon>Eukaryota</taxon>
        <taxon>Metazoa</taxon>
        <taxon>Ecdysozoa</taxon>
        <taxon>Arthropoda</taxon>
        <taxon>Crustacea</taxon>
        <taxon>Multicrustacea</taxon>
        <taxon>Malacostraca</taxon>
        <taxon>Eumalacostraca</taxon>
        <taxon>Eucarida</taxon>
        <taxon>Decapoda</taxon>
        <taxon>Pleocyemata</taxon>
        <taxon>Anomura</taxon>
        <taxon>Galatheoidea</taxon>
        <taxon>Porcellanidae</taxon>
        <taxon>Petrolisthes</taxon>
    </lineage>
</organism>
<feature type="compositionally biased region" description="Polar residues" evidence="1">
    <location>
        <begin position="53"/>
        <end position="72"/>
    </location>
</feature>
<feature type="region of interest" description="Disordered" evidence="1">
    <location>
        <begin position="37"/>
        <end position="87"/>
    </location>
</feature>
<protein>
    <submittedName>
        <fullName evidence="2">Uncharacterized protein</fullName>
    </submittedName>
</protein>
<dbReference type="EMBL" id="JAWQEG010001187">
    <property type="protein sequence ID" value="KAK3881670.1"/>
    <property type="molecule type" value="Genomic_DNA"/>
</dbReference>
<name>A0AAE1FWG2_PETCI</name>
<comment type="caution">
    <text evidence="2">The sequence shown here is derived from an EMBL/GenBank/DDBJ whole genome shotgun (WGS) entry which is preliminary data.</text>
</comment>
<evidence type="ECO:0000313" key="3">
    <source>
        <dbReference type="Proteomes" id="UP001286313"/>
    </source>
</evidence>